<organism evidence="1 2">
    <name type="scientific">Trichoderma gamsii</name>
    <dbReference type="NCBI Taxonomy" id="398673"/>
    <lineage>
        <taxon>Eukaryota</taxon>
        <taxon>Fungi</taxon>
        <taxon>Dikarya</taxon>
        <taxon>Ascomycota</taxon>
        <taxon>Pezizomycotina</taxon>
        <taxon>Sordariomycetes</taxon>
        <taxon>Hypocreomycetidae</taxon>
        <taxon>Hypocreales</taxon>
        <taxon>Hypocreaceae</taxon>
        <taxon>Trichoderma</taxon>
    </lineage>
</organism>
<sequence>MKDDNLDELSRFFADYCQFNYDPEEASSTAYNRLVAISGWKADGKKERKARTRFQKALVEQFEQLYGHDDNKLDVLQTLCGKLGISPVPSTITACKKAIKKVHVNIYDFIDSEQTGEPVRKFTNLRKFQAYTEENGKVFPKKKAKNNALLRFLLRPVF</sequence>
<reference evidence="1 2" key="1">
    <citation type="submission" date="2017-02" db="EMBL/GenBank/DDBJ databases">
        <title>Genomes of Trichoderma spp. with biocontrol activity.</title>
        <authorList>
            <person name="Gardiner D."/>
            <person name="Kazan K."/>
            <person name="Vos C."/>
            <person name="Harvey P."/>
        </authorList>
    </citation>
    <scope>NUCLEOTIDE SEQUENCE [LARGE SCALE GENOMIC DNA]</scope>
    <source>
        <strain evidence="1 2">A5MH</strain>
    </source>
</reference>
<accession>A0A2K0T1V6</accession>
<dbReference type="AlphaFoldDB" id="A0A2K0T1V6"/>
<name>A0A2K0T1V6_9HYPO</name>
<evidence type="ECO:0000313" key="1">
    <source>
        <dbReference type="EMBL" id="PNP39507.1"/>
    </source>
</evidence>
<dbReference type="EMBL" id="MTYH01000081">
    <property type="protein sequence ID" value="PNP39507.1"/>
    <property type="molecule type" value="Genomic_DNA"/>
</dbReference>
<comment type="caution">
    <text evidence="1">The sequence shown here is derived from an EMBL/GenBank/DDBJ whole genome shotgun (WGS) entry which is preliminary data.</text>
</comment>
<dbReference type="Proteomes" id="UP000236546">
    <property type="component" value="Unassembled WGS sequence"/>
</dbReference>
<dbReference type="PANTHER" id="PTHR38846">
    <property type="entry name" value="C3H1-TYPE DOMAIN-CONTAINING PROTEIN"/>
    <property type="match status" value="1"/>
</dbReference>
<dbReference type="PANTHER" id="PTHR38846:SF1">
    <property type="entry name" value="C3H1-TYPE DOMAIN-CONTAINING PROTEIN"/>
    <property type="match status" value="1"/>
</dbReference>
<protein>
    <submittedName>
        <fullName evidence="1">Uncharacterized protein</fullName>
    </submittedName>
</protein>
<evidence type="ECO:0000313" key="2">
    <source>
        <dbReference type="Proteomes" id="UP000236546"/>
    </source>
</evidence>
<gene>
    <name evidence="1" type="ORF">TGAMA5MH_08525</name>
</gene>
<dbReference type="OrthoDB" id="6105938at2759"/>
<proteinExistence type="predicted"/>